<dbReference type="InterPro" id="IPR006439">
    <property type="entry name" value="HAD-SF_hydro_IA"/>
</dbReference>
<organism evidence="2 3">
    <name type="scientific">Neptuniibacter caesariensis</name>
    <dbReference type="NCBI Taxonomy" id="207954"/>
    <lineage>
        <taxon>Bacteria</taxon>
        <taxon>Pseudomonadati</taxon>
        <taxon>Pseudomonadota</taxon>
        <taxon>Gammaproteobacteria</taxon>
        <taxon>Oceanospirillales</taxon>
        <taxon>Oceanospirillaceae</taxon>
        <taxon>Neptuniibacter</taxon>
    </lineage>
</organism>
<evidence type="ECO:0000313" key="2">
    <source>
        <dbReference type="EMBL" id="EAR62869.1"/>
    </source>
</evidence>
<dbReference type="SFLD" id="SFLDS00003">
    <property type="entry name" value="Haloacid_Dehalogenase"/>
    <property type="match status" value="1"/>
</dbReference>
<sequence length="234" mass="26230">MIRCITFDLDDTLWAVDPVIRHANQSMFSWLTEHAPAFTKNYQLRDLVTLRKQVLEDAPDISHSVTLIRQAQLTYGLRQVGYSDEDTELLAAKAFEVFIRARQQVVFFEHAREMLSDLKEKGFLLGALSNGNADIHQVGLADLIDFQFKADDVGQMKPHPLMFQQMLEHTGLTPEQVIHVGDNPEHDIEGAAALGIRTIWVNIHGDDQVVPADKTVTCLSQLVNAVTEINTQAG</sequence>
<dbReference type="Gene3D" id="1.20.120.1600">
    <property type="match status" value="1"/>
</dbReference>
<dbReference type="PANTHER" id="PTHR43316">
    <property type="entry name" value="HYDROLASE, HALOACID DELAHOGENASE-RELATED"/>
    <property type="match status" value="1"/>
</dbReference>
<proteinExistence type="predicted"/>
<dbReference type="Gene3D" id="3.40.50.1000">
    <property type="entry name" value="HAD superfamily/HAD-like"/>
    <property type="match status" value="1"/>
</dbReference>
<dbReference type="NCBIfam" id="TIGR01509">
    <property type="entry name" value="HAD-SF-IA-v3"/>
    <property type="match status" value="1"/>
</dbReference>
<keyword evidence="1 2" id="KW-0378">Hydrolase</keyword>
<keyword evidence="3" id="KW-1185">Reference proteome</keyword>
<comment type="caution">
    <text evidence="2">The sequence shown here is derived from an EMBL/GenBank/DDBJ whole genome shotgun (WGS) entry which is preliminary data.</text>
</comment>
<gene>
    <name evidence="2" type="ORF">MED92_07116</name>
</gene>
<dbReference type="OrthoDB" id="367448at2"/>
<dbReference type="InterPro" id="IPR023214">
    <property type="entry name" value="HAD_sf"/>
</dbReference>
<dbReference type="EMBL" id="AAOW01000001">
    <property type="protein sequence ID" value="EAR62869.1"/>
    <property type="molecule type" value="Genomic_DNA"/>
</dbReference>
<dbReference type="SFLD" id="SFLDG01129">
    <property type="entry name" value="C1.5:_HAD__Beta-PGM__Phosphata"/>
    <property type="match status" value="1"/>
</dbReference>
<evidence type="ECO:0000313" key="3">
    <source>
        <dbReference type="Proteomes" id="UP000002171"/>
    </source>
</evidence>
<dbReference type="GO" id="GO:0016787">
    <property type="term" value="F:hydrolase activity"/>
    <property type="evidence" value="ECO:0007669"/>
    <property type="project" value="UniProtKB-KW"/>
</dbReference>
<dbReference type="PANTHER" id="PTHR43316:SF8">
    <property type="entry name" value="HAD FAMILY HYDROLASE"/>
    <property type="match status" value="1"/>
</dbReference>
<name>A0A7U8CAQ1_NEPCE</name>
<dbReference type="InterPro" id="IPR036412">
    <property type="entry name" value="HAD-like_sf"/>
</dbReference>
<dbReference type="RefSeq" id="WP_007021887.1">
    <property type="nucleotide sequence ID" value="NZ_CH724126.1"/>
</dbReference>
<dbReference type="Pfam" id="PF00702">
    <property type="entry name" value="Hydrolase"/>
    <property type="match status" value="1"/>
</dbReference>
<protein>
    <submittedName>
        <fullName evidence="2">HAD-superfamily hydrolase subfamily IA, variant 1 and 3</fullName>
    </submittedName>
</protein>
<dbReference type="PRINTS" id="PR00413">
    <property type="entry name" value="HADHALOGNASE"/>
</dbReference>
<evidence type="ECO:0000256" key="1">
    <source>
        <dbReference type="ARBA" id="ARBA00022801"/>
    </source>
</evidence>
<dbReference type="SUPFAM" id="SSF56784">
    <property type="entry name" value="HAD-like"/>
    <property type="match status" value="1"/>
</dbReference>
<dbReference type="InterPro" id="IPR051540">
    <property type="entry name" value="S-2-haloacid_dehalogenase"/>
</dbReference>
<reference evidence="2 3" key="1">
    <citation type="submission" date="2006-02" db="EMBL/GenBank/DDBJ databases">
        <authorList>
            <person name="Pinhassi J."/>
            <person name="Pedros-Alio C."/>
            <person name="Ferriera S."/>
            <person name="Johnson J."/>
            <person name="Kravitz S."/>
            <person name="Halpern A."/>
            <person name="Remington K."/>
            <person name="Beeson K."/>
            <person name="Tran B."/>
            <person name="Rogers Y.-H."/>
            <person name="Friedman R."/>
            <person name="Venter J.C."/>
        </authorList>
    </citation>
    <scope>NUCLEOTIDE SEQUENCE [LARGE SCALE GENOMIC DNA]</scope>
    <source>
        <strain evidence="2 3">MED92</strain>
    </source>
</reference>
<dbReference type="Proteomes" id="UP000002171">
    <property type="component" value="Unassembled WGS sequence"/>
</dbReference>
<accession>A0A7U8CAQ1</accession>
<dbReference type="NCBIfam" id="TIGR01549">
    <property type="entry name" value="HAD-SF-IA-v1"/>
    <property type="match status" value="1"/>
</dbReference>
<dbReference type="AlphaFoldDB" id="A0A7U8CAQ1"/>